<dbReference type="Proteomes" id="UP000240996">
    <property type="component" value="Unassembled WGS sequence"/>
</dbReference>
<dbReference type="NCBIfam" id="NF035943">
    <property type="entry name" value="exosort_XrtV"/>
    <property type="match status" value="1"/>
</dbReference>
<keyword evidence="5" id="KW-0378">Hydrolase</keyword>
<feature type="transmembrane region" description="Helical" evidence="8">
    <location>
        <begin position="168"/>
        <end position="187"/>
    </location>
</feature>
<keyword evidence="10" id="KW-1185">Reference proteome</keyword>
<dbReference type="GO" id="GO:0005886">
    <property type="term" value="C:plasma membrane"/>
    <property type="evidence" value="ECO:0007669"/>
    <property type="project" value="UniProtKB-SubCell"/>
</dbReference>
<sequence length="297" mass="32738">MIRVEARPQPSGSWTDVGSGLARWTARWWPLLIGLACLILPTLSRLATVSWSTEQGAHGPIIFISALWLIWRARPWEVAKRQSFLPVGLLLIPALLLYSVGRITSILAIEALSLYTVIVVLLWTYLGKEALKRLWFPLVYLLFIITPPENWVFVATRPIKDLISDASVNLLAAFGLPIGSTGTVIQIGGYQLLVATACSGINSLIGICALGVFYVYLRHGNAPRYALLLISLMIPLAIAANFLRIIILVLMTYYISEEAAQGLAHELVGMGMFILALLMLLGLDAVLHPIVSRWARK</sequence>
<keyword evidence="2" id="KW-1003">Cell membrane</keyword>
<protein>
    <submittedName>
        <fullName evidence="9">Exosortase</fullName>
    </submittedName>
</protein>
<feature type="transmembrane region" description="Helical" evidence="8">
    <location>
        <begin position="28"/>
        <end position="48"/>
    </location>
</feature>
<dbReference type="AlphaFoldDB" id="A0A2T4YT93"/>
<reference evidence="9 10" key="1">
    <citation type="submission" date="2018-04" db="EMBL/GenBank/DDBJ databases">
        <title>Genomic Encyclopedia of Type Strains, Phase III (KMG-III): the genomes of soil and plant-associated and newly described type strains.</title>
        <authorList>
            <person name="Whitman W."/>
        </authorList>
    </citation>
    <scope>NUCLEOTIDE SEQUENCE [LARGE SCALE GENOMIC DNA]</scope>
    <source>
        <strain evidence="9 10">NW12</strain>
    </source>
</reference>
<evidence type="ECO:0000256" key="8">
    <source>
        <dbReference type="SAM" id="Phobius"/>
    </source>
</evidence>
<dbReference type="NCBIfam" id="TIGR02602">
    <property type="entry name" value="8TM_EpsH"/>
    <property type="match status" value="1"/>
</dbReference>
<accession>A0A2T4YT93</accession>
<evidence type="ECO:0000313" key="9">
    <source>
        <dbReference type="EMBL" id="PTM47036.1"/>
    </source>
</evidence>
<evidence type="ECO:0000256" key="4">
    <source>
        <dbReference type="ARBA" id="ARBA00022692"/>
    </source>
</evidence>
<comment type="caution">
    <text evidence="9">The sequence shown here is derived from an EMBL/GenBank/DDBJ whole genome shotgun (WGS) entry which is preliminary data.</text>
</comment>
<dbReference type="EMBL" id="PZZN01000001">
    <property type="protein sequence ID" value="PTM47036.1"/>
    <property type="molecule type" value="Genomic_DNA"/>
</dbReference>
<evidence type="ECO:0000256" key="2">
    <source>
        <dbReference type="ARBA" id="ARBA00022475"/>
    </source>
</evidence>
<evidence type="ECO:0000313" key="10">
    <source>
        <dbReference type="Proteomes" id="UP000240996"/>
    </source>
</evidence>
<keyword evidence="4 8" id="KW-0812">Transmembrane</keyword>
<dbReference type="GO" id="GO:0008233">
    <property type="term" value="F:peptidase activity"/>
    <property type="evidence" value="ECO:0007669"/>
    <property type="project" value="UniProtKB-KW"/>
</dbReference>
<name>A0A2T4YT93_9SPHN</name>
<organism evidence="9 10">
    <name type="scientific">Sphingomonas aerolata</name>
    <dbReference type="NCBI Taxonomy" id="185951"/>
    <lineage>
        <taxon>Bacteria</taxon>
        <taxon>Pseudomonadati</taxon>
        <taxon>Pseudomonadota</taxon>
        <taxon>Alphaproteobacteria</taxon>
        <taxon>Sphingomonadales</taxon>
        <taxon>Sphingomonadaceae</taxon>
        <taxon>Sphingomonas</taxon>
    </lineage>
</organism>
<dbReference type="RefSeq" id="WP_166746106.1">
    <property type="nucleotide sequence ID" value="NZ_JAAOYQ010000001.1"/>
</dbReference>
<feature type="transmembrane region" description="Helical" evidence="8">
    <location>
        <begin position="55"/>
        <end position="71"/>
    </location>
</feature>
<keyword evidence="7 8" id="KW-0472">Membrane</keyword>
<evidence type="ECO:0000256" key="6">
    <source>
        <dbReference type="ARBA" id="ARBA00022989"/>
    </source>
</evidence>
<feature type="transmembrane region" description="Helical" evidence="8">
    <location>
        <begin position="83"/>
        <end position="100"/>
    </location>
</feature>
<feature type="transmembrane region" description="Helical" evidence="8">
    <location>
        <begin position="229"/>
        <end position="255"/>
    </location>
</feature>
<feature type="transmembrane region" description="Helical" evidence="8">
    <location>
        <begin position="138"/>
        <end position="156"/>
    </location>
</feature>
<feature type="transmembrane region" description="Helical" evidence="8">
    <location>
        <begin position="267"/>
        <end position="287"/>
    </location>
</feature>
<evidence type="ECO:0000256" key="7">
    <source>
        <dbReference type="ARBA" id="ARBA00023136"/>
    </source>
</evidence>
<dbReference type="InterPro" id="IPR013426">
    <property type="entry name" value="EpsH-like"/>
</dbReference>
<dbReference type="InterPro" id="IPR019127">
    <property type="entry name" value="Exosortase"/>
</dbReference>
<dbReference type="GO" id="GO:0006508">
    <property type="term" value="P:proteolysis"/>
    <property type="evidence" value="ECO:0007669"/>
    <property type="project" value="UniProtKB-KW"/>
</dbReference>
<keyword evidence="3" id="KW-0645">Protease</keyword>
<evidence type="ECO:0000256" key="1">
    <source>
        <dbReference type="ARBA" id="ARBA00004651"/>
    </source>
</evidence>
<gene>
    <name evidence="9" type="ORF">C8J24_0418</name>
</gene>
<feature type="transmembrane region" description="Helical" evidence="8">
    <location>
        <begin position="193"/>
        <end position="217"/>
    </location>
</feature>
<evidence type="ECO:0000256" key="5">
    <source>
        <dbReference type="ARBA" id="ARBA00022801"/>
    </source>
</evidence>
<dbReference type="NCBIfam" id="TIGR04178">
    <property type="entry name" value="exo_archaeo"/>
    <property type="match status" value="1"/>
</dbReference>
<dbReference type="Pfam" id="PF09721">
    <property type="entry name" value="Exosortase_EpsH"/>
    <property type="match status" value="1"/>
</dbReference>
<comment type="subcellular location">
    <subcellularLocation>
        <location evidence="1">Cell membrane</location>
        <topology evidence="1">Multi-pass membrane protein</topology>
    </subcellularLocation>
</comment>
<proteinExistence type="predicted"/>
<keyword evidence="6 8" id="KW-1133">Transmembrane helix</keyword>
<feature type="transmembrane region" description="Helical" evidence="8">
    <location>
        <begin position="107"/>
        <end position="126"/>
    </location>
</feature>
<evidence type="ECO:0000256" key="3">
    <source>
        <dbReference type="ARBA" id="ARBA00022670"/>
    </source>
</evidence>
<dbReference type="InterPro" id="IPR026392">
    <property type="entry name" value="Exo/Archaeosortase_dom"/>
</dbReference>